<evidence type="ECO:0000256" key="1">
    <source>
        <dbReference type="SAM" id="Phobius"/>
    </source>
</evidence>
<organism evidence="3 4">
    <name type="scientific">Hevea brasiliensis</name>
    <name type="common">Para rubber tree</name>
    <name type="synonym">Siphonia brasiliensis</name>
    <dbReference type="NCBI Taxonomy" id="3981"/>
    <lineage>
        <taxon>Eukaryota</taxon>
        <taxon>Viridiplantae</taxon>
        <taxon>Streptophyta</taxon>
        <taxon>Embryophyta</taxon>
        <taxon>Tracheophyta</taxon>
        <taxon>Spermatophyta</taxon>
        <taxon>Magnoliopsida</taxon>
        <taxon>eudicotyledons</taxon>
        <taxon>Gunneridae</taxon>
        <taxon>Pentapetalae</taxon>
        <taxon>rosids</taxon>
        <taxon>fabids</taxon>
        <taxon>Malpighiales</taxon>
        <taxon>Euphorbiaceae</taxon>
        <taxon>Crotonoideae</taxon>
        <taxon>Micrandreae</taxon>
        <taxon>Hevea</taxon>
    </lineage>
</organism>
<accession>A0A6A6NKE7</accession>
<keyword evidence="4" id="KW-1185">Reference proteome</keyword>
<dbReference type="Pfam" id="PF13962">
    <property type="entry name" value="PGG"/>
    <property type="match status" value="1"/>
</dbReference>
<sequence>MIRKFEEAKDLYLVAAALIATVTFAAMLTLPGDNNRFFELADSDIACMNQSHREAINGENPGPTPFDVEKEAWQTLSIGRQLGLVFSQPDGIVVNFLVEQINSDMLAFKASRS</sequence>
<evidence type="ECO:0000259" key="2">
    <source>
        <dbReference type="Pfam" id="PF13962"/>
    </source>
</evidence>
<feature type="domain" description="PGG" evidence="2">
    <location>
        <begin position="4"/>
        <end position="35"/>
    </location>
</feature>
<protein>
    <recommendedName>
        <fullName evidence="2">PGG domain-containing protein</fullName>
    </recommendedName>
</protein>
<keyword evidence="1" id="KW-1133">Transmembrane helix</keyword>
<keyword evidence="1" id="KW-0472">Membrane</keyword>
<evidence type="ECO:0000313" key="4">
    <source>
        <dbReference type="Proteomes" id="UP000467840"/>
    </source>
</evidence>
<proteinExistence type="predicted"/>
<keyword evidence="1" id="KW-0812">Transmembrane</keyword>
<name>A0A6A6NKE7_HEVBR</name>
<comment type="caution">
    <text evidence="3">The sequence shown here is derived from an EMBL/GenBank/DDBJ whole genome shotgun (WGS) entry which is preliminary data.</text>
</comment>
<dbReference type="Proteomes" id="UP000467840">
    <property type="component" value="Chromosome 5"/>
</dbReference>
<dbReference type="AlphaFoldDB" id="A0A6A6NKE7"/>
<dbReference type="EMBL" id="JAAGAX010000001">
    <property type="protein sequence ID" value="KAF2325697.1"/>
    <property type="molecule type" value="Genomic_DNA"/>
</dbReference>
<feature type="transmembrane region" description="Helical" evidence="1">
    <location>
        <begin position="12"/>
        <end position="30"/>
    </location>
</feature>
<dbReference type="InterPro" id="IPR026961">
    <property type="entry name" value="PGG_dom"/>
</dbReference>
<evidence type="ECO:0000313" key="3">
    <source>
        <dbReference type="EMBL" id="KAF2325697.1"/>
    </source>
</evidence>
<reference evidence="3 4" key="1">
    <citation type="journal article" date="2020" name="Mol. Plant">
        <title>The Chromosome-Based Rubber Tree Genome Provides New Insights into Spurge Genome Evolution and Rubber Biosynthesis.</title>
        <authorList>
            <person name="Liu J."/>
            <person name="Shi C."/>
            <person name="Shi C.C."/>
            <person name="Li W."/>
            <person name="Zhang Q.J."/>
            <person name="Zhang Y."/>
            <person name="Li K."/>
            <person name="Lu H.F."/>
            <person name="Shi C."/>
            <person name="Zhu S.T."/>
            <person name="Xiao Z.Y."/>
            <person name="Nan H."/>
            <person name="Yue Y."/>
            <person name="Zhu X.G."/>
            <person name="Wu Y."/>
            <person name="Hong X.N."/>
            <person name="Fan G.Y."/>
            <person name="Tong Y."/>
            <person name="Zhang D."/>
            <person name="Mao C.L."/>
            <person name="Liu Y.L."/>
            <person name="Hao S.J."/>
            <person name="Liu W.Q."/>
            <person name="Lv M.Q."/>
            <person name="Zhang H.B."/>
            <person name="Liu Y."/>
            <person name="Hu-Tang G.R."/>
            <person name="Wang J.P."/>
            <person name="Wang J.H."/>
            <person name="Sun Y.H."/>
            <person name="Ni S.B."/>
            <person name="Chen W.B."/>
            <person name="Zhang X.C."/>
            <person name="Jiao Y.N."/>
            <person name="Eichler E.E."/>
            <person name="Li G.H."/>
            <person name="Liu X."/>
            <person name="Gao L.Z."/>
        </authorList>
    </citation>
    <scope>NUCLEOTIDE SEQUENCE [LARGE SCALE GENOMIC DNA]</scope>
    <source>
        <strain evidence="4">cv. GT1</strain>
        <tissue evidence="3">Leaf</tissue>
    </source>
</reference>
<gene>
    <name evidence="3" type="ORF">GH714_033320</name>
</gene>